<organism evidence="1 2">
    <name type="scientific">Colletotrichum scovillei</name>
    <dbReference type="NCBI Taxonomy" id="1209932"/>
    <lineage>
        <taxon>Eukaryota</taxon>
        <taxon>Fungi</taxon>
        <taxon>Dikarya</taxon>
        <taxon>Ascomycota</taxon>
        <taxon>Pezizomycotina</taxon>
        <taxon>Sordariomycetes</taxon>
        <taxon>Hypocreomycetidae</taxon>
        <taxon>Glomerellales</taxon>
        <taxon>Glomerellaceae</taxon>
        <taxon>Colletotrichum</taxon>
        <taxon>Colletotrichum acutatum species complex</taxon>
    </lineage>
</organism>
<accession>A0A9P7UFM8</accession>
<proteinExistence type="predicted"/>
<dbReference type="Proteomes" id="UP000699042">
    <property type="component" value="Unassembled WGS sequence"/>
</dbReference>
<gene>
    <name evidence="1" type="ORF">JMJ77_007219</name>
</gene>
<evidence type="ECO:0000313" key="2">
    <source>
        <dbReference type="Proteomes" id="UP000699042"/>
    </source>
</evidence>
<comment type="caution">
    <text evidence="1">The sequence shown here is derived from an EMBL/GenBank/DDBJ whole genome shotgun (WGS) entry which is preliminary data.</text>
</comment>
<keyword evidence="2" id="KW-1185">Reference proteome</keyword>
<sequence length="30" mass="3522">MLPQASLPQRDRNSDLQCRDMMADFWGILL</sequence>
<evidence type="ECO:0000313" key="1">
    <source>
        <dbReference type="EMBL" id="KAG7054744.1"/>
    </source>
</evidence>
<dbReference type="AlphaFoldDB" id="A0A9P7UFM8"/>
<protein>
    <submittedName>
        <fullName evidence="1">Uncharacterized protein</fullName>
    </submittedName>
</protein>
<dbReference type="EMBL" id="JAESDN010000002">
    <property type="protein sequence ID" value="KAG7054744.1"/>
    <property type="molecule type" value="Genomic_DNA"/>
</dbReference>
<reference evidence="1" key="1">
    <citation type="submission" date="2021-05" db="EMBL/GenBank/DDBJ databases">
        <title>Comparative genomics of three Colletotrichum scovillei strains and genetic complementation revealed genes involved fungal growth and virulence on chili pepper.</title>
        <authorList>
            <person name="Hsieh D.-K."/>
            <person name="Chuang S.-C."/>
            <person name="Chen C.-Y."/>
            <person name="Chao Y.-T."/>
            <person name="Lu M.-Y.J."/>
            <person name="Lee M.-H."/>
            <person name="Shih M.-C."/>
        </authorList>
    </citation>
    <scope>NUCLEOTIDE SEQUENCE</scope>
    <source>
        <strain evidence="1">Coll-153</strain>
    </source>
</reference>
<name>A0A9P7UFM8_9PEZI</name>